<dbReference type="InterPro" id="IPR021741">
    <property type="entry name" value="DUF3311"/>
</dbReference>
<dbReference type="RefSeq" id="WP_160879231.1">
    <property type="nucleotide sequence ID" value="NZ_WUEK01000011.1"/>
</dbReference>
<keyword evidence="3" id="KW-1185">Reference proteome</keyword>
<proteinExistence type="predicted"/>
<dbReference type="EMBL" id="WUEK01000011">
    <property type="protein sequence ID" value="MXG91304.1"/>
    <property type="molecule type" value="Genomic_DNA"/>
</dbReference>
<accession>A0A6L7F375</accession>
<evidence type="ECO:0000313" key="2">
    <source>
        <dbReference type="EMBL" id="MXG91304.1"/>
    </source>
</evidence>
<keyword evidence="1" id="KW-0472">Membrane</keyword>
<feature type="transmembrane region" description="Helical" evidence="1">
    <location>
        <begin position="7"/>
        <end position="27"/>
    </location>
</feature>
<gene>
    <name evidence="2" type="ORF">GRQ65_17285</name>
</gene>
<feature type="transmembrane region" description="Helical" evidence="1">
    <location>
        <begin position="39"/>
        <end position="62"/>
    </location>
</feature>
<protein>
    <submittedName>
        <fullName evidence="2">DUF3311 domain-containing protein</fullName>
    </submittedName>
</protein>
<dbReference type="AlphaFoldDB" id="A0A6L7F375"/>
<keyword evidence="1" id="KW-1133">Transmembrane helix</keyword>
<sequence length="72" mass="8246">MSSNARWTLICVLLAPAVVLPLLVGVYDRHDPELWGFPFFFWFQFLLIPIAAVLTTSAYYLARSGEKKGDRR</sequence>
<keyword evidence="1" id="KW-0812">Transmembrane</keyword>
<dbReference type="Pfam" id="PF11755">
    <property type="entry name" value="DUF3311"/>
    <property type="match status" value="1"/>
</dbReference>
<evidence type="ECO:0000313" key="3">
    <source>
        <dbReference type="Proteomes" id="UP000473325"/>
    </source>
</evidence>
<name>A0A6L7F375_9ACTN</name>
<reference evidence="2 3" key="1">
    <citation type="submission" date="2019-12" db="EMBL/GenBank/DDBJ databases">
        <authorList>
            <person name="Kun Z."/>
        </authorList>
    </citation>
    <scope>NUCLEOTIDE SEQUENCE [LARGE SCALE GENOMIC DNA]</scope>
    <source>
        <strain evidence="2 3">YIM 123512</strain>
    </source>
</reference>
<comment type="caution">
    <text evidence="2">The sequence shown here is derived from an EMBL/GenBank/DDBJ whole genome shotgun (WGS) entry which is preliminary data.</text>
</comment>
<dbReference type="Proteomes" id="UP000473325">
    <property type="component" value="Unassembled WGS sequence"/>
</dbReference>
<evidence type="ECO:0000256" key="1">
    <source>
        <dbReference type="SAM" id="Phobius"/>
    </source>
</evidence>
<organism evidence="2 3">
    <name type="scientific">Nocardioides flavescens</name>
    <dbReference type="NCBI Taxonomy" id="2691959"/>
    <lineage>
        <taxon>Bacteria</taxon>
        <taxon>Bacillati</taxon>
        <taxon>Actinomycetota</taxon>
        <taxon>Actinomycetes</taxon>
        <taxon>Propionibacteriales</taxon>
        <taxon>Nocardioidaceae</taxon>
        <taxon>Nocardioides</taxon>
    </lineage>
</organism>